<feature type="site" description="Interaction with substrate tRNA" evidence="10">
    <location>
        <position position="123"/>
    </location>
</feature>
<feature type="binding site" evidence="10">
    <location>
        <begin position="12"/>
        <end position="17"/>
    </location>
    <ligand>
        <name>substrate</name>
    </ligand>
</feature>
<dbReference type="Gene3D" id="3.40.50.300">
    <property type="entry name" value="P-loop containing nucleotide triphosphate hydrolases"/>
    <property type="match status" value="1"/>
</dbReference>
<keyword evidence="5 10" id="KW-0819">tRNA processing</keyword>
<comment type="function">
    <text evidence="2 10 12">Catalyzes the transfer of a dimethylallyl group onto the adenine at position 37 in tRNAs that read codons beginning with uridine, leading to the formation of N6-(dimethylallyl)adenosine (i(6)A).</text>
</comment>
<dbReference type="InterPro" id="IPR039657">
    <property type="entry name" value="Dimethylallyltransferase"/>
</dbReference>
<comment type="similarity">
    <text evidence="3 10 13">Belongs to the IPP transferase family.</text>
</comment>
<protein>
    <recommendedName>
        <fullName evidence="10">tRNA dimethylallyltransferase</fullName>
        <ecNumber evidence="10">2.5.1.75</ecNumber>
    </recommendedName>
    <alternativeName>
        <fullName evidence="10">Dimethylallyl diphosphate:tRNA dimethylallyltransferase</fullName>
        <shortName evidence="10">DMAPP:tRNA dimethylallyltransferase</shortName>
        <shortName evidence="10">DMATase</shortName>
    </alternativeName>
    <alternativeName>
        <fullName evidence="10">Isopentenyl-diphosphate:tRNA isopentenyltransferase</fullName>
        <shortName evidence="10">IPP transferase</shortName>
        <shortName evidence="10">IPPT</shortName>
        <shortName evidence="10">IPTase</shortName>
    </alternativeName>
</protein>
<proteinExistence type="inferred from homology"/>
<dbReference type="Proteomes" id="UP000192907">
    <property type="component" value="Unassembled WGS sequence"/>
</dbReference>
<dbReference type="EC" id="2.5.1.75" evidence="10"/>
<evidence type="ECO:0000256" key="8">
    <source>
        <dbReference type="ARBA" id="ARBA00022842"/>
    </source>
</evidence>
<dbReference type="InterPro" id="IPR027417">
    <property type="entry name" value="P-loop_NTPase"/>
</dbReference>
<evidence type="ECO:0000256" key="1">
    <source>
        <dbReference type="ARBA" id="ARBA00001946"/>
    </source>
</evidence>
<comment type="cofactor">
    <cofactor evidence="1 10">
        <name>Mg(2+)</name>
        <dbReference type="ChEBI" id="CHEBI:18420"/>
    </cofactor>
</comment>
<dbReference type="GO" id="GO:0005524">
    <property type="term" value="F:ATP binding"/>
    <property type="evidence" value="ECO:0007669"/>
    <property type="project" value="UniProtKB-UniRule"/>
</dbReference>
<evidence type="ECO:0000256" key="9">
    <source>
        <dbReference type="ARBA" id="ARBA00049563"/>
    </source>
</evidence>
<dbReference type="Pfam" id="PF01715">
    <property type="entry name" value="IPPT"/>
    <property type="match status" value="1"/>
</dbReference>
<evidence type="ECO:0000256" key="2">
    <source>
        <dbReference type="ARBA" id="ARBA00003213"/>
    </source>
</evidence>
<feature type="site" description="Interaction with substrate tRNA" evidence="10">
    <location>
        <position position="101"/>
    </location>
</feature>
<dbReference type="GO" id="GO:0052381">
    <property type="term" value="F:tRNA dimethylallyltransferase activity"/>
    <property type="evidence" value="ECO:0007669"/>
    <property type="project" value="UniProtKB-UniRule"/>
</dbReference>
<dbReference type="STRING" id="1513793.SAMN06296036_102109"/>
<dbReference type="SUPFAM" id="SSF52540">
    <property type="entry name" value="P-loop containing nucleoside triphosphate hydrolases"/>
    <property type="match status" value="2"/>
</dbReference>
<evidence type="ECO:0000313" key="15">
    <source>
        <dbReference type="Proteomes" id="UP000192907"/>
    </source>
</evidence>
<dbReference type="AlphaFoldDB" id="A0A1Y6B696"/>
<keyword evidence="6 10" id="KW-0547">Nucleotide-binding</keyword>
<evidence type="ECO:0000256" key="5">
    <source>
        <dbReference type="ARBA" id="ARBA00022694"/>
    </source>
</evidence>
<dbReference type="Gene3D" id="1.10.20.140">
    <property type="match status" value="1"/>
</dbReference>
<evidence type="ECO:0000256" key="3">
    <source>
        <dbReference type="ARBA" id="ARBA00005842"/>
    </source>
</evidence>
<evidence type="ECO:0000256" key="10">
    <source>
        <dbReference type="HAMAP-Rule" id="MF_00185"/>
    </source>
</evidence>
<evidence type="ECO:0000256" key="4">
    <source>
        <dbReference type="ARBA" id="ARBA00022679"/>
    </source>
</evidence>
<dbReference type="InterPro" id="IPR018022">
    <property type="entry name" value="IPT"/>
</dbReference>
<dbReference type="GO" id="GO:0006400">
    <property type="term" value="P:tRNA modification"/>
    <property type="evidence" value="ECO:0007669"/>
    <property type="project" value="TreeGrafter"/>
</dbReference>
<comment type="caution">
    <text evidence="10">Lacks conserved residue(s) required for the propagation of feature annotation.</text>
</comment>
<dbReference type="EMBL" id="FWZT01000002">
    <property type="protein sequence ID" value="SME94283.1"/>
    <property type="molecule type" value="Genomic_DNA"/>
</dbReference>
<sequence length="299" mass="33836">MSWKYIVVAGPTASGKSGLALQLAQALNGEIVNCDSVQIYRGFDIGAAKPSQAEFDLVPHHLFDIADAGDDFDAAQYARRARGAIEDIRSRRSIPIVVGGTGLYLRSLWGQGFHNLPKDERLREELSRLSADDLMAELKSRDPVRASELHINDRFRLQRAVELSRLLGHPMSDLEKCSDASDDAFKIRMVLDRAGLHKRIAQRAKLMLQEGFIEEVKELLATGVQPDSKPMLSIGYRQVVEYLRSGEDLAKLQEKITIATRQYAKRQETWFKKVDFDFAYQKGKQEELLETLRETMPKD</sequence>
<name>A0A1Y6B696_9BACT</name>
<comment type="catalytic activity">
    <reaction evidence="9 10 11">
        <text>adenosine(37) in tRNA + dimethylallyl diphosphate = N(6)-dimethylallyladenosine(37) in tRNA + diphosphate</text>
        <dbReference type="Rhea" id="RHEA:26482"/>
        <dbReference type="Rhea" id="RHEA-COMP:10162"/>
        <dbReference type="Rhea" id="RHEA-COMP:10375"/>
        <dbReference type="ChEBI" id="CHEBI:33019"/>
        <dbReference type="ChEBI" id="CHEBI:57623"/>
        <dbReference type="ChEBI" id="CHEBI:74411"/>
        <dbReference type="ChEBI" id="CHEBI:74415"/>
        <dbReference type="EC" id="2.5.1.75"/>
    </reaction>
</comment>
<evidence type="ECO:0000313" key="14">
    <source>
        <dbReference type="EMBL" id="SME94283.1"/>
    </source>
</evidence>
<accession>A0A1Y6B696</accession>
<keyword evidence="15" id="KW-1185">Reference proteome</keyword>
<dbReference type="RefSeq" id="WP_159455099.1">
    <property type="nucleotide sequence ID" value="NZ_FWZT01000002.1"/>
</dbReference>
<comment type="subunit">
    <text evidence="10">Monomer.</text>
</comment>
<keyword evidence="4 10" id="KW-0808">Transferase</keyword>
<dbReference type="NCBIfam" id="TIGR00174">
    <property type="entry name" value="miaA"/>
    <property type="match status" value="1"/>
</dbReference>
<keyword evidence="8 10" id="KW-0460">Magnesium</keyword>
<feature type="region of interest" description="Interaction with substrate tRNA" evidence="10">
    <location>
        <begin position="35"/>
        <end position="38"/>
    </location>
</feature>
<dbReference type="PANTHER" id="PTHR11088">
    <property type="entry name" value="TRNA DIMETHYLALLYLTRANSFERASE"/>
    <property type="match status" value="1"/>
</dbReference>
<feature type="binding site" evidence="10">
    <location>
        <begin position="10"/>
        <end position="17"/>
    </location>
    <ligand>
        <name>ATP</name>
        <dbReference type="ChEBI" id="CHEBI:30616"/>
    </ligand>
</feature>
<evidence type="ECO:0000256" key="12">
    <source>
        <dbReference type="RuleBase" id="RU003784"/>
    </source>
</evidence>
<evidence type="ECO:0000256" key="11">
    <source>
        <dbReference type="RuleBase" id="RU003783"/>
    </source>
</evidence>
<keyword evidence="7 10" id="KW-0067">ATP-binding</keyword>
<reference evidence="15" key="1">
    <citation type="submission" date="2017-04" db="EMBL/GenBank/DDBJ databases">
        <authorList>
            <person name="Varghese N."/>
            <person name="Submissions S."/>
        </authorList>
    </citation>
    <scope>NUCLEOTIDE SEQUENCE [LARGE SCALE GENOMIC DNA]</scope>
    <source>
        <strain evidence="15">RKEM611</strain>
    </source>
</reference>
<dbReference type="HAMAP" id="MF_00185">
    <property type="entry name" value="IPP_trans"/>
    <property type="match status" value="1"/>
</dbReference>
<evidence type="ECO:0000256" key="6">
    <source>
        <dbReference type="ARBA" id="ARBA00022741"/>
    </source>
</evidence>
<gene>
    <name evidence="10" type="primary">miaA</name>
    <name evidence="14" type="ORF">SAMN06296036_102109</name>
</gene>
<evidence type="ECO:0000256" key="13">
    <source>
        <dbReference type="RuleBase" id="RU003785"/>
    </source>
</evidence>
<dbReference type="PANTHER" id="PTHR11088:SF60">
    <property type="entry name" value="TRNA DIMETHYLALLYLTRANSFERASE"/>
    <property type="match status" value="1"/>
</dbReference>
<evidence type="ECO:0000256" key="7">
    <source>
        <dbReference type="ARBA" id="ARBA00022840"/>
    </source>
</evidence>
<organism evidence="14 15">
    <name type="scientific">Pseudobacteriovorax antillogorgiicola</name>
    <dbReference type="NCBI Taxonomy" id="1513793"/>
    <lineage>
        <taxon>Bacteria</taxon>
        <taxon>Pseudomonadati</taxon>
        <taxon>Bdellovibrionota</taxon>
        <taxon>Oligoflexia</taxon>
        <taxon>Oligoflexales</taxon>
        <taxon>Pseudobacteriovoracaceae</taxon>
        <taxon>Pseudobacteriovorax</taxon>
    </lineage>
</organism>